<dbReference type="AlphaFoldDB" id="A0AAD2HCQ9"/>
<keyword evidence="1" id="KW-0472">Membrane</keyword>
<dbReference type="EMBL" id="CAVNYO010000181">
    <property type="protein sequence ID" value="CAK5272360.1"/>
    <property type="molecule type" value="Genomic_DNA"/>
</dbReference>
<protein>
    <submittedName>
        <fullName evidence="2">Uncharacterized protein</fullName>
    </submittedName>
</protein>
<evidence type="ECO:0000313" key="2">
    <source>
        <dbReference type="EMBL" id="CAK5272360.1"/>
    </source>
</evidence>
<feature type="transmembrane region" description="Helical" evidence="1">
    <location>
        <begin position="12"/>
        <end position="35"/>
    </location>
</feature>
<proteinExistence type="predicted"/>
<keyword evidence="1" id="KW-1133">Transmembrane helix</keyword>
<reference evidence="2" key="1">
    <citation type="submission" date="2023-11" db="EMBL/GenBank/DDBJ databases">
        <authorList>
            <person name="De Vega J J."/>
            <person name="De Vega J J."/>
        </authorList>
    </citation>
    <scope>NUCLEOTIDE SEQUENCE</scope>
</reference>
<evidence type="ECO:0000313" key="3">
    <source>
        <dbReference type="Proteomes" id="UP001295794"/>
    </source>
</evidence>
<keyword evidence="3" id="KW-1185">Reference proteome</keyword>
<evidence type="ECO:0000256" key="1">
    <source>
        <dbReference type="SAM" id="Phobius"/>
    </source>
</evidence>
<gene>
    <name evidence="2" type="ORF">MYCIT1_LOCUS17990</name>
</gene>
<feature type="non-terminal residue" evidence="2">
    <location>
        <position position="1"/>
    </location>
</feature>
<accession>A0AAD2HCQ9</accession>
<organism evidence="2 3">
    <name type="scientific">Mycena citricolor</name>
    <dbReference type="NCBI Taxonomy" id="2018698"/>
    <lineage>
        <taxon>Eukaryota</taxon>
        <taxon>Fungi</taxon>
        <taxon>Dikarya</taxon>
        <taxon>Basidiomycota</taxon>
        <taxon>Agaricomycotina</taxon>
        <taxon>Agaricomycetes</taxon>
        <taxon>Agaricomycetidae</taxon>
        <taxon>Agaricales</taxon>
        <taxon>Marasmiineae</taxon>
        <taxon>Mycenaceae</taxon>
        <taxon>Mycena</taxon>
    </lineage>
</organism>
<keyword evidence="1" id="KW-0812">Transmembrane</keyword>
<name>A0AAD2HCQ9_9AGAR</name>
<sequence>KKIAVYPRDLHYFGLRFSVFGLICAIFQTEVWPFLDLDLHYFGLSQQVVPGGLIGSLRHKPNGPLRCQRTDGRGRLLNGAKKVVLQHRAE</sequence>
<comment type="caution">
    <text evidence="2">The sequence shown here is derived from an EMBL/GenBank/DDBJ whole genome shotgun (WGS) entry which is preliminary data.</text>
</comment>
<dbReference type="Proteomes" id="UP001295794">
    <property type="component" value="Unassembled WGS sequence"/>
</dbReference>